<dbReference type="EMBL" id="MSCM01000002">
    <property type="protein sequence ID" value="PQJ77262.1"/>
    <property type="molecule type" value="Genomic_DNA"/>
</dbReference>
<evidence type="ECO:0000256" key="1">
    <source>
        <dbReference type="ARBA" id="ARBA00004442"/>
    </source>
</evidence>
<dbReference type="Proteomes" id="UP000239068">
    <property type="component" value="Unassembled WGS sequence"/>
</dbReference>
<gene>
    <name evidence="7" type="ORF">BTO16_15610</name>
</gene>
<dbReference type="InterPro" id="IPR036737">
    <property type="entry name" value="OmpA-like_sf"/>
</dbReference>
<sequence length="353" mass="39520">MLFLSLSGITTNAQQVEVDNSESLIVMSEDDIISLANTLRELKKNYTTSVSSNKANTANTKISTLDKSILEVAYLKKQIVLLEAQIKEYETAKNSTISSSAAINNTNSLNQRELNSIKQDINQLRDLISQLAIKTKSDLTVIVPSTQLITKTEIMPVVTKTKIVPAVTKAEIVPVSTIIKEQIPTENKENLALKKQLDSLTVLVKNFKEADYTKDFKTLENRIEELKKELALKEVAQPVVDKNLINKYKGFTKDIYFSNNSKVLNDQSTKIIDELNEILTKNNNIDLVVKGFASNKGAALYNENLSMMRTESVKKALILKGVNPLRILTEYHGIDYNAKADKARRVEISIIVR</sequence>
<dbReference type="PANTHER" id="PTHR30329">
    <property type="entry name" value="STATOR ELEMENT OF FLAGELLAR MOTOR COMPLEX"/>
    <property type="match status" value="1"/>
</dbReference>
<evidence type="ECO:0000256" key="5">
    <source>
        <dbReference type="SAM" id="Coils"/>
    </source>
</evidence>
<keyword evidence="8" id="KW-1185">Reference proteome</keyword>
<dbReference type="SUPFAM" id="SSF103088">
    <property type="entry name" value="OmpA-like"/>
    <property type="match status" value="1"/>
</dbReference>
<evidence type="ECO:0000256" key="3">
    <source>
        <dbReference type="ARBA" id="ARBA00023237"/>
    </source>
</evidence>
<dbReference type="PRINTS" id="PR01021">
    <property type="entry name" value="OMPADOMAIN"/>
</dbReference>
<dbReference type="PANTHER" id="PTHR30329:SF21">
    <property type="entry name" value="LIPOPROTEIN YIAD-RELATED"/>
    <property type="match status" value="1"/>
</dbReference>
<keyword evidence="5" id="KW-0175">Coiled coil</keyword>
<comment type="subcellular location">
    <subcellularLocation>
        <location evidence="1">Cell outer membrane</location>
    </subcellularLocation>
</comment>
<dbReference type="GO" id="GO:0009279">
    <property type="term" value="C:cell outer membrane"/>
    <property type="evidence" value="ECO:0007669"/>
    <property type="project" value="UniProtKB-SubCell"/>
</dbReference>
<dbReference type="InterPro" id="IPR006665">
    <property type="entry name" value="OmpA-like"/>
</dbReference>
<dbReference type="InterPro" id="IPR006664">
    <property type="entry name" value="OMP_bac"/>
</dbReference>
<protein>
    <recommendedName>
        <fullName evidence="6">OmpA-like domain-containing protein</fullName>
    </recommendedName>
</protein>
<proteinExistence type="predicted"/>
<dbReference type="PROSITE" id="PS51123">
    <property type="entry name" value="OMPA_2"/>
    <property type="match status" value="1"/>
</dbReference>
<accession>A0A2S7WIZ0</accession>
<dbReference type="InterPro" id="IPR050330">
    <property type="entry name" value="Bact_OuterMem_StrucFunc"/>
</dbReference>
<keyword evidence="3" id="KW-0998">Cell outer membrane</keyword>
<evidence type="ECO:0000256" key="2">
    <source>
        <dbReference type="ARBA" id="ARBA00023136"/>
    </source>
</evidence>
<feature type="coiled-coil region" evidence="5">
    <location>
        <begin position="209"/>
        <end position="236"/>
    </location>
</feature>
<evidence type="ECO:0000256" key="4">
    <source>
        <dbReference type="PROSITE-ProRule" id="PRU00473"/>
    </source>
</evidence>
<feature type="coiled-coil region" evidence="5">
    <location>
        <begin position="72"/>
        <end position="134"/>
    </location>
</feature>
<evidence type="ECO:0000313" key="8">
    <source>
        <dbReference type="Proteomes" id="UP000239068"/>
    </source>
</evidence>
<dbReference type="Pfam" id="PF00691">
    <property type="entry name" value="OmpA"/>
    <property type="match status" value="1"/>
</dbReference>
<organism evidence="7 8">
    <name type="scientific">Polaribacter glomeratus</name>
    <dbReference type="NCBI Taxonomy" id="102"/>
    <lineage>
        <taxon>Bacteria</taxon>
        <taxon>Pseudomonadati</taxon>
        <taxon>Bacteroidota</taxon>
        <taxon>Flavobacteriia</taxon>
        <taxon>Flavobacteriales</taxon>
        <taxon>Flavobacteriaceae</taxon>
    </lineage>
</organism>
<reference evidence="7 8" key="1">
    <citation type="submission" date="2016-12" db="EMBL/GenBank/DDBJ databases">
        <title>Trade-off between light-utilization and light-protection in marine flavobacteria.</title>
        <authorList>
            <person name="Kumagai Y."/>
            <person name="Yoshizawa S."/>
            <person name="Kogure K."/>
            <person name="Iwasaki W."/>
        </authorList>
    </citation>
    <scope>NUCLEOTIDE SEQUENCE [LARGE SCALE GENOMIC DNA]</scope>
    <source>
        <strain evidence="7 8">ATCC 43844</strain>
    </source>
</reference>
<feature type="domain" description="OmpA-like" evidence="6">
    <location>
        <begin position="244"/>
        <end position="353"/>
    </location>
</feature>
<evidence type="ECO:0000259" key="6">
    <source>
        <dbReference type="PROSITE" id="PS51123"/>
    </source>
</evidence>
<evidence type="ECO:0000313" key="7">
    <source>
        <dbReference type="EMBL" id="PQJ77262.1"/>
    </source>
</evidence>
<keyword evidence="2 4" id="KW-0472">Membrane</keyword>
<dbReference type="AlphaFoldDB" id="A0A2S7WIZ0"/>
<dbReference type="Gene3D" id="3.30.1330.60">
    <property type="entry name" value="OmpA-like domain"/>
    <property type="match status" value="1"/>
</dbReference>
<name>A0A2S7WIZ0_9FLAO</name>
<comment type="caution">
    <text evidence="7">The sequence shown here is derived from an EMBL/GenBank/DDBJ whole genome shotgun (WGS) entry which is preliminary data.</text>
</comment>
<dbReference type="CDD" id="cd07185">
    <property type="entry name" value="OmpA_C-like"/>
    <property type="match status" value="1"/>
</dbReference>